<feature type="compositionally biased region" description="Polar residues" evidence="1">
    <location>
        <begin position="1499"/>
        <end position="1513"/>
    </location>
</feature>
<dbReference type="KEGG" id="hazt:108683256"/>
<protein>
    <submittedName>
        <fullName evidence="3">Uncharacterized protein LOC108683256</fullName>
    </submittedName>
</protein>
<feature type="compositionally biased region" description="Low complexity" evidence="1">
    <location>
        <begin position="17"/>
        <end position="30"/>
    </location>
</feature>
<feature type="region of interest" description="Disordered" evidence="1">
    <location>
        <begin position="1"/>
        <end position="85"/>
    </location>
</feature>
<feature type="region of interest" description="Disordered" evidence="1">
    <location>
        <begin position="100"/>
        <end position="211"/>
    </location>
</feature>
<feature type="compositionally biased region" description="Basic and acidic residues" evidence="1">
    <location>
        <begin position="460"/>
        <end position="490"/>
    </location>
</feature>
<feature type="compositionally biased region" description="Basic and acidic residues" evidence="1">
    <location>
        <begin position="1108"/>
        <end position="1123"/>
    </location>
</feature>
<reference evidence="3" key="1">
    <citation type="submission" date="2025-08" db="UniProtKB">
        <authorList>
            <consortium name="RefSeq"/>
        </authorList>
    </citation>
    <scope>IDENTIFICATION</scope>
    <source>
        <tissue evidence="3">Whole organism</tissue>
    </source>
</reference>
<evidence type="ECO:0000313" key="3">
    <source>
        <dbReference type="RefSeq" id="XP_047738983.1"/>
    </source>
</evidence>
<proteinExistence type="predicted"/>
<gene>
    <name evidence="3" type="primary">LOC108683256</name>
</gene>
<feature type="compositionally biased region" description="Polar residues" evidence="1">
    <location>
        <begin position="251"/>
        <end position="281"/>
    </location>
</feature>
<dbReference type="OMA" id="QIADDPW"/>
<feature type="compositionally biased region" description="Basic residues" evidence="1">
    <location>
        <begin position="1538"/>
        <end position="1547"/>
    </location>
</feature>
<feature type="compositionally biased region" description="Basic and acidic residues" evidence="1">
    <location>
        <begin position="1131"/>
        <end position="1157"/>
    </location>
</feature>
<feature type="compositionally biased region" description="Basic and acidic residues" evidence="1">
    <location>
        <begin position="43"/>
        <end position="54"/>
    </location>
</feature>
<feature type="region of interest" description="Disordered" evidence="1">
    <location>
        <begin position="335"/>
        <end position="668"/>
    </location>
</feature>
<feature type="compositionally biased region" description="Basic and acidic residues" evidence="1">
    <location>
        <begin position="1418"/>
        <end position="1436"/>
    </location>
</feature>
<feature type="region of interest" description="Disordered" evidence="1">
    <location>
        <begin position="1042"/>
        <end position="1284"/>
    </location>
</feature>
<feature type="region of interest" description="Disordered" evidence="1">
    <location>
        <begin position="1393"/>
        <end position="1467"/>
    </location>
</feature>
<sequence length="1547" mass="170362">MDFNFSKTNSDESGNISGIVNSSLASSSSDCKSKEFGLGSESSEVKSDSADKGDSSAIITDSSDRHESADSTSQETANDKMIDKRSLEEQDEFLSRVLPDGLKRIKVNQKVPQILASPLSTNDEVDSQQKLNASSPNSEFAQVLANQNDPTSKSGHEAGSSPRKCDNDQRVQHNEKEKFDLESTFKPIEAKNRKSSSLVNSSHYKTEKSVIDGNLLPISTNDFSEKIGLHSASSGFEKKIRENCRSPPSGHKNSGLSDVKPKSSSSNREQPPPIESNSICPSMSHENETFTELPLGDANENEAALELSLVDVHENETSAELPLSDILDEEMSNELWPKDARKNETSSELPPSDACEHETSTELQPCDVHVNETSTELPSSDALENETSTEPIDTHENETSTELLSNDALGNETSPELPPSFAHENETSSNLPLIAVPENETPAALLSSDASPNGMANEPTDAHENKTSAELRPCDAHENETTSELPHSDGDETSTELPSIDALENETSTEIPSIDALKNETSAELRPRDAQENETSTVLPSIDALENETDANENETPTELPSVYALENEKSTELPPICALGNEKSPELPPSDAFENETSTEPIDALENEASTEPIDALENEASTEPIDALENEASTEPPNSDALGNETSTELPPSGAPEKETSTEVPSIMDVLNAESSPEVNEKSTKPSLMETTVLETIFNSDGKLDLTLQVEPEFGLNNQVKPNTVGGQDTNRTLCKPSTNLRTETNLEENQAMSDTESPSDDVIPVEATSTAVPIVDPTTFNSEKIDHSDYNECLGNNSVGSDQSEIHNRNKLENNASDLLIARKDIDEKFNGSTSANYEDSSEVPIRGTNVSNALLTENNPFIAMPVDGPSNLEEIHDALHCEENVNWVASDTDASEPASGASTSPDTKSWRELEKAVAGTSEEIQKKLFDLGHPSVEPDACEVSRDYEKDETETFVSLGINENRIEENESKIVERFDLQESDNEQNIVIQENPESNFADSETYFSPVFDYSSEVTIYSSEVEENPSKIKMILPSVSYDEDENQTTPIAESLKNSAETSKSGVGKRGCESDRDSSRAGHFKRSSNRSSSSSKTTNDRKSRQKSSTRNDDGENDLLLEKGSRHSRNSRTRNEENKHFLRGIDSRNNEKMKEDKVGSRGKMVKKKYDEMPPDPSKSLTRSGDGKNKDVKFKHSSDSSASSSKRSRREKRFYSCLPNLGDDTHSDDDEHQLANILPVPKMKKEEHRKKRSYSKSSGQAASLKNEDVFEFSDKSDDGSTNDDTSGSFKVRCAVKEPRKYCLRSDQKSRRSKSDAVAFVPLLRLEDSLQSGTSRALHSRGYIEVDSVSEMAVHEKEIDFLPRKDVKIILSLTKNEGNSYSSSIFVKRPENFEREAENSTEYKKPRPLSKQKALNKGVSKQRKENDATKLTAKDSEKALYPESQAESSELPRTLNPEPIKLIVQQKRDQDDTITCRNKFDFSDSVKNEIQKAFSGKEMLSASGKSSKFSVMSPSHDSYSEELKKKASRTKQKLESISTTKTKNKKKSSAI</sequence>
<dbReference type="OrthoDB" id="6020543at2759"/>
<keyword evidence="2" id="KW-1185">Reference proteome</keyword>
<feature type="compositionally biased region" description="Polar residues" evidence="1">
    <location>
        <begin position="1"/>
        <end position="16"/>
    </location>
</feature>
<accession>A0A979FPG5</accession>
<feature type="compositionally biased region" description="Basic and acidic residues" evidence="1">
    <location>
        <begin position="1182"/>
        <end position="1195"/>
    </location>
</feature>
<evidence type="ECO:0000256" key="1">
    <source>
        <dbReference type="SAM" id="MobiDB-lite"/>
    </source>
</evidence>
<feature type="compositionally biased region" description="Basic and acidic residues" evidence="1">
    <location>
        <begin position="336"/>
        <end position="345"/>
    </location>
</feature>
<feature type="region of interest" description="Disordered" evidence="1">
    <location>
        <begin position="1493"/>
        <end position="1547"/>
    </location>
</feature>
<organism evidence="2 3">
    <name type="scientific">Hyalella azteca</name>
    <name type="common">Amphipod</name>
    <dbReference type="NCBI Taxonomy" id="294128"/>
    <lineage>
        <taxon>Eukaryota</taxon>
        <taxon>Metazoa</taxon>
        <taxon>Ecdysozoa</taxon>
        <taxon>Arthropoda</taxon>
        <taxon>Crustacea</taxon>
        <taxon>Multicrustacea</taxon>
        <taxon>Malacostraca</taxon>
        <taxon>Eumalacostraca</taxon>
        <taxon>Peracarida</taxon>
        <taxon>Amphipoda</taxon>
        <taxon>Senticaudata</taxon>
        <taxon>Talitrida</taxon>
        <taxon>Talitroidea</taxon>
        <taxon>Hyalellidae</taxon>
        <taxon>Hyalella</taxon>
    </lineage>
</organism>
<feature type="compositionally biased region" description="Basic and acidic residues" evidence="1">
    <location>
        <begin position="1262"/>
        <end position="1275"/>
    </location>
</feature>
<feature type="compositionally biased region" description="Basic and acidic residues" evidence="1">
    <location>
        <begin position="163"/>
        <end position="192"/>
    </location>
</feature>
<feature type="region of interest" description="Disordered" evidence="1">
    <location>
        <begin position="895"/>
        <end position="914"/>
    </location>
</feature>
<dbReference type="Proteomes" id="UP000694843">
    <property type="component" value="Unplaced"/>
</dbReference>
<feature type="compositionally biased region" description="Polar residues" evidence="1">
    <location>
        <begin position="118"/>
        <end position="153"/>
    </location>
</feature>
<evidence type="ECO:0000313" key="2">
    <source>
        <dbReference type="Proteomes" id="UP000694843"/>
    </source>
</evidence>
<dbReference type="RefSeq" id="XP_047738983.1">
    <property type="nucleotide sequence ID" value="XM_047883027.1"/>
</dbReference>
<feature type="compositionally biased region" description="Basic and acidic residues" evidence="1">
    <location>
        <begin position="517"/>
        <end position="531"/>
    </location>
</feature>
<feature type="compositionally biased region" description="Basic and acidic residues" evidence="1">
    <location>
        <begin position="1069"/>
        <end position="1079"/>
    </location>
</feature>
<dbReference type="GeneID" id="108683256"/>
<name>A0A979FPG5_HYAAZ</name>
<feature type="region of interest" description="Disordered" evidence="1">
    <location>
        <begin position="238"/>
        <end position="299"/>
    </location>
</feature>
<feature type="compositionally biased region" description="Polar residues" evidence="1">
    <location>
        <begin position="1047"/>
        <end position="1064"/>
    </location>
</feature>